<dbReference type="InterPro" id="IPR008250">
    <property type="entry name" value="ATPase_P-typ_transduc_dom_A_sf"/>
</dbReference>
<dbReference type="SUPFAM" id="SSF81665">
    <property type="entry name" value="Calcium ATPase, transmembrane domain M"/>
    <property type="match status" value="1"/>
</dbReference>
<dbReference type="InterPro" id="IPR018303">
    <property type="entry name" value="ATPase_P-typ_P_site"/>
</dbReference>
<feature type="transmembrane region" description="Helical" evidence="10">
    <location>
        <begin position="172"/>
        <end position="191"/>
    </location>
</feature>
<accession>A0ABS6B819</accession>
<evidence type="ECO:0000256" key="10">
    <source>
        <dbReference type="RuleBase" id="RU362081"/>
    </source>
</evidence>
<dbReference type="InterPro" id="IPR023298">
    <property type="entry name" value="ATPase_P-typ_TM_dom_sf"/>
</dbReference>
<feature type="transmembrane region" description="Helical" evidence="10">
    <location>
        <begin position="707"/>
        <end position="723"/>
    </location>
</feature>
<dbReference type="InterPro" id="IPR036412">
    <property type="entry name" value="HAD-like_sf"/>
</dbReference>
<keyword evidence="6 10" id="KW-0067">ATP-binding</keyword>
<sequence length="756" mass="77834">MASLTQTPTPSPVAGPPPASRAVELQIGGMTCAACAARIEKRLNKIDGVSATVNYATEKATVQACGELTVEDLIGQVERAGYRAVPVEQRPDGDPESGRVRYLWRRLAVAMLLGVPAGDLAFVMVLVPRMRFEGWQWLLLALSLPVVTWCAWPFHRKAFTGLRYGATSMDTLVSIGIIAASGWSLYTIFAHGSADPSGGGWGALFTPGGSVYLEVAAGVTIFVLGGRLFEAKAKHTAGGALRALAELGAKDVAVLEDDGAEQRIDVRMLRVGDRFVVRPGEIVATDGVVVEGGSAVDTSAMTGEATPIEVMAGDEVIGGTVVLAGRLVVRADRVGADTQLAQLVRLVERAQQDKAGIQRLADRISAVFVPVVVVLALLTLIGWLLAGGTAEHAISAGLAVLIIACPCALGLATPTALLVASGRGAQLGVFIKGHQALESARAVDTVVLDKTGTVTLGRMTVVAVHPAPGRTRAELLRAAGAVEDASEHLVGRAIAALARAELGSLPMVTGFTALAGLGARGAVEGRTVLVGSTRLAADADVIVPAELAAERNAEQEQGRTTVTVAVDGTAIGVLSLADVVKPGAAEAIAQLHRLGLATVLLTGDNAVTARAVAAEIGVAEVIAEVMPADKEATIARLQADGRVVAMVGDGINDAPALARADLGLAVVTGTDIALGASDIILVREELDVVPTAVRLARATLSTIRGNFVWAFGYNIAAIPIAAAGLLNPLIAAAAMAVSSLFVVTNSLRLRKLSPSR</sequence>
<dbReference type="Pfam" id="PF00702">
    <property type="entry name" value="Hydrolase"/>
    <property type="match status" value="1"/>
</dbReference>
<dbReference type="CDD" id="cd00371">
    <property type="entry name" value="HMA"/>
    <property type="match status" value="1"/>
</dbReference>
<dbReference type="PROSITE" id="PS01047">
    <property type="entry name" value="HMA_1"/>
    <property type="match status" value="1"/>
</dbReference>
<dbReference type="Gene3D" id="2.70.150.10">
    <property type="entry name" value="Calcium-transporting ATPase, cytoplasmic transduction domain A"/>
    <property type="match status" value="1"/>
</dbReference>
<comment type="subcellular location">
    <subcellularLocation>
        <location evidence="1">Cell membrane</location>
        <topology evidence="1">Multi-pass membrane protein</topology>
    </subcellularLocation>
</comment>
<dbReference type="CDD" id="cd02094">
    <property type="entry name" value="P-type_ATPase_Cu-like"/>
    <property type="match status" value="1"/>
</dbReference>
<dbReference type="NCBIfam" id="TIGR01511">
    <property type="entry name" value="ATPase-IB1_Cu"/>
    <property type="match status" value="1"/>
</dbReference>
<evidence type="ECO:0000256" key="7">
    <source>
        <dbReference type="ARBA" id="ARBA00022967"/>
    </source>
</evidence>
<dbReference type="PANTHER" id="PTHR43520">
    <property type="entry name" value="ATP7, ISOFORM B"/>
    <property type="match status" value="1"/>
</dbReference>
<evidence type="ECO:0000256" key="6">
    <source>
        <dbReference type="ARBA" id="ARBA00022840"/>
    </source>
</evidence>
<dbReference type="RefSeq" id="WP_215921991.1">
    <property type="nucleotide sequence ID" value="NZ_JAHKNI010000012.1"/>
</dbReference>
<dbReference type="InterPro" id="IPR001757">
    <property type="entry name" value="P_typ_ATPase"/>
</dbReference>
<dbReference type="PANTHER" id="PTHR43520:SF8">
    <property type="entry name" value="P-TYPE CU(+) TRANSPORTER"/>
    <property type="match status" value="1"/>
</dbReference>
<dbReference type="SUPFAM" id="SSF56784">
    <property type="entry name" value="HAD-like"/>
    <property type="match status" value="1"/>
</dbReference>
<reference evidence="12 13" key="1">
    <citation type="submission" date="2021-06" db="EMBL/GenBank/DDBJ databases">
        <title>Actinomycetes sequencing.</title>
        <authorList>
            <person name="Shan Q."/>
        </authorList>
    </citation>
    <scope>NUCLEOTIDE SEQUENCE [LARGE SCALE GENOMIC DNA]</scope>
    <source>
        <strain evidence="12 13">NEAU-G5</strain>
    </source>
</reference>
<dbReference type="Gene3D" id="3.40.1110.10">
    <property type="entry name" value="Calcium-transporting ATPase, cytoplasmic domain N"/>
    <property type="match status" value="1"/>
</dbReference>
<feature type="transmembrane region" description="Helical" evidence="10">
    <location>
        <begin position="364"/>
        <end position="386"/>
    </location>
</feature>
<feature type="transmembrane region" description="Helical" evidence="10">
    <location>
        <begin position="211"/>
        <end position="229"/>
    </location>
</feature>
<comment type="caution">
    <text evidence="12">The sequence shown here is derived from an EMBL/GenBank/DDBJ whole genome shotgun (WGS) entry which is preliminary data.</text>
</comment>
<dbReference type="Gene3D" id="3.30.70.100">
    <property type="match status" value="1"/>
</dbReference>
<evidence type="ECO:0000259" key="11">
    <source>
        <dbReference type="PROSITE" id="PS50846"/>
    </source>
</evidence>
<dbReference type="SUPFAM" id="SSF81653">
    <property type="entry name" value="Calcium ATPase, transduction domain A"/>
    <property type="match status" value="1"/>
</dbReference>
<dbReference type="Gene3D" id="3.40.50.1000">
    <property type="entry name" value="HAD superfamily/HAD-like"/>
    <property type="match status" value="1"/>
</dbReference>
<dbReference type="InterPro" id="IPR027256">
    <property type="entry name" value="P-typ_ATPase_IB"/>
</dbReference>
<evidence type="ECO:0000256" key="2">
    <source>
        <dbReference type="ARBA" id="ARBA00006024"/>
    </source>
</evidence>
<dbReference type="PROSITE" id="PS50846">
    <property type="entry name" value="HMA_2"/>
    <property type="match status" value="1"/>
</dbReference>
<keyword evidence="10" id="KW-1003">Cell membrane</keyword>
<dbReference type="InterPro" id="IPR044492">
    <property type="entry name" value="P_typ_ATPase_HD_dom"/>
</dbReference>
<keyword evidence="4 10" id="KW-0479">Metal-binding</keyword>
<evidence type="ECO:0000256" key="8">
    <source>
        <dbReference type="ARBA" id="ARBA00022989"/>
    </source>
</evidence>
<dbReference type="SFLD" id="SFLDF00027">
    <property type="entry name" value="p-type_atpase"/>
    <property type="match status" value="1"/>
</dbReference>
<dbReference type="InterPro" id="IPR023214">
    <property type="entry name" value="HAD_sf"/>
</dbReference>
<dbReference type="InterPro" id="IPR023299">
    <property type="entry name" value="ATPase_P-typ_cyto_dom_N"/>
</dbReference>
<dbReference type="EMBL" id="JAHKNI010000012">
    <property type="protein sequence ID" value="MBU3065925.1"/>
    <property type="molecule type" value="Genomic_DNA"/>
</dbReference>
<dbReference type="Pfam" id="PF00122">
    <property type="entry name" value="E1-E2_ATPase"/>
    <property type="match status" value="1"/>
</dbReference>
<feature type="transmembrane region" description="Helical" evidence="10">
    <location>
        <begin position="729"/>
        <end position="747"/>
    </location>
</feature>
<feature type="transmembrane region" description="Helical" evidence="10">
    <location>
        <begin position="398"/>
        <end position="420"/>
    </location>
</feature>
<dbReference type="Proteomes" id="UP000733379">
    <property type="component" value="Unassembled WGS sequence"/>
</dbReference>
<evidence type="ECO:0000256" key="9">
    <source>
        <dbReference type="ARBA" id="ARBA00023136"/>
    </source>
</evidence>
<keyword evidence="8 10" id="KW-1133">Transmembrane helix</keyword>
<dbReference type="PRINTS" id="PR00119">
    <property type="entry name" value="CATATPASE"/>
</dbReference>
<dbReference type="SFLD" id="SFLDG00002">
    <property type="entry name" value="C1.7:_P-type_atpase_like"/>
    <property type="match status" value="1"/>
</dbReference>
<evidence type="ECO:0000256" key="1">
    <source>
        <dbReference type="ARBA" id="ARBA00004651"/>
    </source>
</evidence>
<keyword evidence="13" id="KW-1185">Reference proteome</keyword>
<keyword evidence="5 10" id="KW-0547">Nucleotide-binding</keyword>
<comment type="similarity">
    <text evidence="2 10">Belongs to the cation transport ATPase (P-type) (TC 3.A.3) family. Type IB subfamily.</text>
</comment>
<feature type="domain" description="HMA" evidence="11">
    <location>
        <begin position="21"/>
        <end position="85"/>
    </location>
</feature>
<dbReference type="InterPro" id="IPR036163">
    <property type="entry name" value="HMA_dom_sf"/>
</dbReference>
<dbReference type="SUPFAM" id="SSF55008">
    <property type="entry name" value="HMA, heavy metal-associated domain"/>
    <property type="match status" value="1"/>
</dbReference>
<gene>
    <name evidence="12" type="ORF">KO481_30945</name>
</gene>
<keyword evidence="7" id="KW-1278">Translocase</keyword>
<dbReference type="InterPro" id="IPR017969">
    <property type="entry name" value="Heavy-metal-associated_CS"/>
</dbReference>
<evidence type="ECO:0000313" key="13">
    <source>
        <dbReference type="Proteomes" id="UP000733379"/>
    </source>
</evidence>
<name>A0ABS6B819_9NOCA</name>
<dbReference type="PRINTS" id="PR00943">
    <property type="entry name" value="CUATPASE"/>
</dbReference>
<dbReference type="Pfam" id="PF00403">
    <property type="entry name" value="HMA"/>
    <property type="match status" value="1"/>
</dbReference>
<dbReference type="InterPro" id="IPR059000">
    <property type="entry name" value="ATPase_P-type_domA"/>
</dbReference>
<dbReference type="NCBIfam" id="TIGR01494">
    <property type="entry name" value="ATPase_P-type"/>
    <property type="match status" value="2"/>
</dbReference>
<feature type="transmembrane region" description="Helical" evidence="10">
    <location>
        <begin position="107"/>
        <end position="128"/>
    </location>
</feature>
<evidence type="ECO:0000313" key="12">
    <source>
        <dbReference type="EMBL" id="MBU3065925.1"/>
    </source>
</evidence>
<keyword evidence="3 10" id="KW-0812">Transmembrane</keyword>
<protein>
    <submittedName>
        <fullName evidence="12">Heavy metal translocating P-type ATPase</fullName>
    </submittedName>
</protein>
<dbReference type="InterPro" id="IPR006121">
    <property type="entry name" value="HMA_dom"/>
</dbReference>
<proteinExistence type="inferred from homology"/>
<dbReference type="NCBIfam" id="TIGR01525">
    <property type="entry name" value="ATPase-IB_hvy"/>
    <property type="match status" value="1"/>
</dbReference>
<evidence type="ECO:0000256" key="5">
    <source>
        <dbReference type="ARBA" id="ARBA00022741"/>
    </source>
</evidence>
<keyword evidence="9 10" id="KW-0472">Membrane</keyword>
<feature type="transmembrane region" description="Helical" evidence="10">
    <location>
        <begin position="134"/>
        <end position="152"/>
    </location>
</feature>
<dbReference type="PROSITE" id="PS00154">
    <property type="entry name" value="ATPASE_E1_E2"/>
    <property type="match status" value="1"/>
</dbReference>
<evidence type="ECO:0000256" key="4">
    <source>
        <dbReference type="ARBA" id="ARBA00022723"/>
    </source>
</evidence>
<organism evidence="12 13">
    <name type="scientific">Nocardia albiluteola</name>
    <dbReference type="NCBI Taxonomy" id="2842303"/>
    <lineage>
        <taxon>Bacteria</taxon>
        <taxon>Bacillati</taxon>
        <taxon>Actinomycetota</taxon>
        <taxon>Actinomycetes</taxon>
        <taxon>Mycobacteriales</taxon>
        <taxon>Nocardiaceae</taxon>
        <taxon>Nocardia</taxon>
    </lineage>
</organism>
<evidence type="ECO:0000256" key="3">
    <source>
        <dbReference type="ARBA" id="ARBA00022692"/>
    </source>
</evidence>
<dbReference type="SFLD" id="SFLDS00003">
    <property type="entry name" value="Haloacid_Dehalogenase"/>
    <property type="match status" value="1"/>
</dbReference>